<sequence length="63" mass="6994">MKRENSKHEASLKNKLTTIGEPIEDHTLSVELTKGEAAEYGIDQNDILSPEHQMIESEGEDVG</sequence>
<organism evidence="1 2">
    <name type="scientific">Pedobacter antarcticus 4BY</name>
    <dbReference type="NCBI Taxonomy" id="1358423"/>
    <lineage>
        <taxon>Bacteria</taxon>
        <taxon>Pseudomonadati</taxon>
        <taxon>Bacteroidota</taxon>
        <taxon>Sphingobacteriia</taxon>
        <taxon>Sphingobacteriales</taxon>
        <taxon>Sphingobacteriaceae</taxon>
        <taxon>Pedobacter</taxon>
    </lineage>
</organism>
<dbReference type="EMBL" id="JNFF01000105">
    <property type="protein sequence ID" value="KEQ28806.1"/>
    <property type="molecule type" value="Genomic_DNA"/>
</dbReference>
<dbReference type="Proteomes" id="UP000028007">
    <property type="component" value="Unassembled WGS sequence"/>
</dbReference>
<proteinExistence type="predicted"/>
<comment type="caution">
    <text evidence="1">The sequence shown here is derived from an EMBL/GenBank/DDBJ whole genome shotgun (WGS) entry which is preliminary data.</text>
</comment>
<accession>A0A081PDN3</accession>
<reference evidence="1 2" key="1">
    <citation type="journal article" date="1992" name="Int. J. Syst. Bacteriol.">
        <title>Sphingobacterium antarcticus sp. nov. a Psychrotrophic Bacterium from the Soils of Schirmacher Oasis, Antarctica.</title>
        <authorList>
            <person name="Shivaji S."/>
            <person name="Ray M.K."/>
            <person name="Rao N.S."/>
            <person name="Saiserr L."/>
            <person name="Jagannadham M.V."/>
            <person name="Kumar G.S."/>
            <person name="Reddy G."/>
            <person name="Bhargava P.M."/>
        </authorList>
    </citation>
    <scope>NUCLEOTIDE SEQUENCE [LARGE SCALE GENOMIC DNA]</scope>
    <source>
        <strain evidence="1 2">4BY</strain>
    </source>
</reference>
<keyword evidence="2" id="KW-1185">Reference proteome</keyword>
<gene>
    <name evidence="1" type="ORF">N180_19770</name>
</gene>
<dbReference type="RefSeq" id="WP_037443434.1">
    <property type="nucleotide sequence ID" value="NZ_JNFF01000105.1"/>
</dbReference>
<evidence type="ECO:0000313" key="2">
    <source>
        <dbReference type="Proteomes" id="UP000028007"/>
    </source>
</evidence>
<name>A0A081PDN3_9SPHI</name>
<dbReference type="AlphaFoldDB" id="A0A081PDN3"/>
<evidence type="ECO:0000313" key="1">
    <source>
        <dbReference type="EMBL" id="KEQ28806.1"/>
    </source>
</evidence>
<protein>
    <submittedName>
        <fullName evidence="1">Uncharacterized protein</fullName>
    </submittedName>
</protein>